<reference evidence="3" key="1">
    <citation type="submission" date="2021-01" db="EMBL/GenBank/DDBJ databases">
        <title>Adiantum capillus-veneris genome.</title>
        <authorList>
            <person name="Fang Y."/>
            <person name="Liao Q."/>
        </authorList>
    </citation>
    <scope>NUCLEOTIDE SEQUENCE</scope>
    <source>
        <strain evidence="3">H3</strain>
        <tissue evidence="3">Leaf</tissue>
    </source>
</reference>
<dbReference type="PANTHER" id="PTHR43139">
    <property type="entry name" value="SI:DKEY-122A22.2"/>
    <property type="match status" value="1"/>
</dbReference>
<dbReference type="InterPro" id="IPR000073">
    <property type="entry name" value="AB_hydrolase_1"/>
</dbReference>
<proteinExistence type="predicted"/>
<name>A0A9D4ZPT8_ADICA</name>
<evidence type="ECO:0000313" key="3">
    <source>
        <dbReference type="EMBL" id="KAI5083378.1"/>
    </source>
</evidence>
<dbReference type="Proteomes" id="UP000886520">
    <property type="component" value="Chromosome 3"/>
</dbReference>
<dbReference type="OrthoDB" id="6431331at2759"/>
<dbReference type="AlphaFoldDB" id="A0A9D4ZPT8"/>
<organism evidence="3 4">
    <name type="scientific">Adiantum capillus-veneris</name>
    <name type="common">Maidenhair fern</name>
    <dbReference type="NCBI Taxonomy" id="13818"/>
    <lineage>
        <taxon>Eukaryota</taxon>
        <taxon>Viridiplantae</taxon>
        <taxon>Streptophyta</taxon>
        <taxon>Embryophyta</taxon>
        <taxon>Tracheophyta</taxon>
        <taxon>Polypodiopsida</taxon>
        <taxon>Polypodiidae</taxon>
        <taxon>Polypodiales</taxon>
        <taxon>Pteridineae</taxon>
        <taxon>Pteridaceae</taxon>
        <taxon>Vittarioideae</taxon>
        <taxon>Adiantum</taxon>
    </lineage>
</organism>
<dbReference type="PANTHER" id="PTHR43139:SF52">
    <property type="entry name" value="SI:DKEY-122A22.2"/>
    <property type="match status" value="1"/>
</dbReference>
<comment type="caution">
    <text evidence="3">The sequence shown here is derived from an EMBL/GenBank/DDBJ whole genome shotgun (WGS) entry which is preliminary data.</text>
</comment>
<keyword evidence="4" id="KW-1185">Reference proteome</keyword>
<accession>A0A9D4ZPT8</accession>
<feature type="region of interest" description="Disordered" evidence="1">
    <location>
        <begin position="115"/>
        <end position="136"/>
    </location>
</feature>
<protein>
    <recommendedName>
        <fullName evidence="2">AB hydrolase-1 domain-containing protein</fullName>
    </recommendedName>
</protein>
<evidence type="ECO:0000313" key="4">
    <source>
        <dbReference type="Proteomes" id="UP000886520"/>
    </source>
</evidence>
<sequence length="351" mass="38762">MGGFSLVGLKIKHSRWILRSNGLQPHVIELQNGCKIHCWGPAPSLKSVLPTRLTSGYPSPASKPALLFLHGFGADGTIAWDSQVPAFSKHFSLYLPDLLFFGGSTISCDDNSNINALQNTGGDPQAEESSPSKMEHREKMKVRFSEVFQAKCMYEAMSKMGVHEAVVVGHSYGGFVAYHMANLYPSFVKRVVIVSSGIMMDSHTNDNLLRESGSSCIHDMLVPPTLPLFKKSLQFTFNGYIPSWLPSFFYKDIYENMSGDKGRRLQLVDDIILGNEDSPSLPTIEQSTLILWGDKDQIFNISLAHKLKEFLGAKAELCTIPGACHVPQLVNPKELNKLLLSFLTNVPAAQT</sequence>
<dbReference type="EMBL" id="JABFUD020000002">
    <property type="protein sequence ID" value="KAI5083378.1"/>
    <property type="molecule type" value="Genomic_DNA"/>
</dbReference>
<dbReference type="Pfam" id="PF00561">
    <property type="entry name" value="Abhydrolase_1"/>
    <property type="match status" value="1"/>
</dbReference>
<dbReference type="SUPFAM" id="SSF53474">
    <property type="entry name" value="alpha/beta-Hydrolases"/>
    <property type="match status" value="1"/>
</dbReference>
<dbReference type="Gene3D" id="3.40.50.1820">
    <property type="entry name" value="alpha/beta hydrolase"/>
    <property type="match status" value="1"/>
</dbReference>
<evidence type="ECO:0000259" key="2">
    <source>
        <dbReference type="Pfam" id="PF00561"/>
    </source>
</evidence>
<dbReference type="InterPro" id="IPR029058">
    <property type="entry name" value="AB_hydrolase_fold"/>
</dbReference>
<feature type="compositionally biased region" description="Polar residues" evidence="1">
    <location>
        <begin position="115"/>
        <end position="132"/>
    </location>
</feature>
<gene>
    <name evidence="3" type="ORF">GOP47_0003121</name>
</gene>
<dbReference type="InterPro" id="IPR052370">
    <property type="entry name" value="Meta-cleavage_hydrolase"/>
</dbReference>
<feature type="domain" description="AB hydrolase-1" evidence="2">
    <location>
        <begin position="64"/>
        <end position="332"/>
    </location>
</feature>
<evidence type="ECO:0000256" key="1">
    <source>
        <dbReference type="SAM" id="MobiDB-lite"/>
    </source>
</evidence>